<feature type="domain" description="Glycosyl transferase family 1" evidence="3">
    <location>
        <begin position="194"/>
        <end position="359"/>
    </location>
</feature>
<name>A0A1C3TVE7_9HYPH</name>
<reference evidence="5 6" key="1">
    <citation type="submission" date="2016-08" db="EMBL/GenBank/DDBJ databases">
        <authorList>
            <person name="Seilhamer J.J."/>
        </authorList>
    </citation>
    <scope>NUCLEOTIDE SEQUENCE [LARGE SCALE GENOMIC DNA]</scope>
    <source>
        <strain evidence="5 6">P1-7</strain>
    </source>
</reference>
<dbReference type="RefSeq" id="WP_047552991.1">
    <property type="nucleotide sequence ID" value="NZ_FMAF01000001.1"/>
</dbReference>
<dbReference type="Pfam" id="PF00534">
    <property type="entry name" value="Glycos_transf_1"/>
    <property type="match status" value="1"/>
</dbReference>
<dbReference type="InterPro" id="IPR028098">
    <property type="entry name" value="Glyco_trans_4-like_N"/>
</dbReference>
<sequence>MNIHSGTKRLSLLQVLEPSGGGSGRHFLDLCRAMQRRGHSVTAVYSPLRAEAAFVAELEGMGLDNVIPLAMRRAPGPWDITAWWHLRKIAALNGPFDLIHGHSSKAGALTRLRLPGRHVPVLYTPHAFRTMDPTLGSRGRLIYGGIERFLGSRLTDRLICVSRDEYNHALSLGIPEARLRIVVNGVSAPPTSQRAAIRTRYGIPQDALLFGFVGRLTPQKAPERLVKAFSRIAHGLPQAHLLMIGIGELAEAVNDMIRAAGLAHRARLDGSIPGVTAIDAFDVVVMPSRYEAMSYVMLEAASAGKPLVLADVGGARTVLEPDRNGYIVPNSDDPAELAAAMSHFADPNLLARIAAEARRRKDGYTLDGMADATEEIYYDLLGYPAPVRLERQEKVPLPEIAKERTKSAAAF</sequence>
<dbReference type="Proteomes" id="UP000199205">
    <property type="component" value="Unassembled WGS sequence"/>
</dbReference>
<proteinExistence type="predicted"/>
<dbReference type="EMBL" id="FMAF01000001">
    <property type="protein sequence ID" value="SCB07181.1"/>
    <property type="molecule type" value="Genomic_DNA"/>
</dbReference>
<dbReference type="PANTHER" id="PTHR12526">
    <property type="entry name" value="GLYCOSYLTRANSFERASE"/>
    <property type="match status" value="1"/>
</dbReference>
<evidence type="ECO:0000259" key="4">
    <source>
        <dbReference type="Pfam" id="PF13439"/>
    </source>
</evidence>
<accession>A0A1C3TVE7</accession>
<evidence type="ECO:0000256" key="1">
    <source>
        <dbReference type="ARBA" id="ARBA00022676"/>
    </source>
</evidence>
<evidence type="ECO:0000313" key="5">
    <source>
        <dbReference type="EMBL" id="SCB07181.1"/>
    </source>
</evidence>
<dbReference type="CDD" id="cd03801">
    <property type="entry name" value="GT4_PimA-like"/>
    <property type="match status" value="1"/>
</dbReference>
<dbReference type="PANTHER" id="PTHR12526:SF510">
    <property type="entry name" value="D-INOSITOL 3-PHOSPHATE GLYCOSYLTRANSFERASE"/>
    <property type="match status" value="1"/>
</dbReference>
<evidence type="ECO:0000313" key="6">
    <source>
        <dbReference type="Proteomes" id="UP000199205"/>
    </source>
</evidence>
<organism evidence="5 6">
    <name type="scientific">Rhizobium lusitanum</name>
    <dbReference type="NCBI Taxonomy" id="293958"/>
    <lineage>
        <taxon>Bacteria</taxon>
        <taxon>Pseudomonadati</taxon>
        <taxon>Pseudomonadota</taxon>
        <taxon>Alphaproteobacteria</taxon>
        <taxon>Hyphomicrobiales</taxon>
        <taxon>Rhizobiaceae</taxon>
        <taxon>Rhizobium/Agrobacterium group</taxon>
        <taxon>Rhizobium</taxon>
    </lineage>
</organism>
<feature type="domain" description="Glycosyltransferase subfamily 4-like N-terminal" evidence="4">
    <location>
        <begin position="21"/>
        <end position="186"/>
    </location>
</feature>
<keyword evidence="2 5" id="KW-0808">Transferase</keyword>
<evidence type="ECO:0000256" key="2">
    <source>
        <dbReference type="ARBA" id="ARBA00022679"/>
    </source>
</evidence>
<dbReference type="InterPro" id="IPR001296">
    <property type="entry name" value="Glyco_trans_1"/>
</dbReference>
<protein>
    <submittedName>
        <fullName evidence="5">Glycosyltransferase involved in cell wall bisynthesis</fullName>
    </submittedName>
</protein>
<dbReference type="Pfam" id="PF13439">
    <property type="entry name" value="Glyco_transf_4"/>
    <property type="match status" value="1"/>
</dbReference>
<gene>
    <name evidence="5" type="ORF">GA0061101_10149</name>
</gene>
<dbReference type="OrthoDB" id="9806708at2"/>
<dbReference type="AlphaFoldDB" id="A0A1C3TVE7"/>
<dbReference type="SUPFAM" id="SSF53756">
    <property type="entry name" value="UDP-Glycosyltransferase/glycogen phosphorylase"/>
    <property type="match status" value="1"/>
</dbReference>
<evidence type="ECO:0000259" key="3">
    <source>
        <dbReference type="Pfam" id="PF00534"/>
    </source>
</evidence>
<dbReference type="GO" id="GO:0016757">
    <property type="term" value="F:glycosyltransferase activity"/>
    <property type="evidence" value="ECO:0007669"/>
    <property type="project" value="UniProtKB-KW"/>
</dbReference>
<dbReference type="Gene3D" id="3.40.50.2000">
    <property type="entry name" value="Glycogen Phosphorylase B"/>
    <property type="match status" value="2"/>
</dbReference>
<keyword evidence="1" id="KW-0328">Glycosyltransferase</keyword>